<protein>
    <submittedName>
        <fullName evidence="2">Alpha/beta hydrolase</fullName>
    </submittedName>
</protein>
<dbReference type="RefSeq" id="WP_281735100.1">
    <property type="nucleotide sequence ID" value="NZ_JAKETQ010000001.1"/>
</dbReference>
<feature type="domain" description="AB hydrolase-1" evidence="1">
    <location>
        <begin position="6"/>
        <end position="189"/>
    </location>
</feature>
<dbReference type="SUPFAM" id="SSF53474">
    <property type="entry name" value="alpha/beta-Hydrolases"/>
    <property type="match status" value="1"/>
</dbReference>
<dbReference type="Gene3D" id="3.40.50.1820">
    <property type="entry name" value="alpha/beta hydrolase"/>
    <property type="match status" value="2"/>
</dbReference>
<organism evidence="2 3">
    <name type="scientific">Paradevosia shaoguanensis</name>
    <dbReference type="NCBI Taxonomy" id="1335043"/>
    <lineage>
        <taxon>Bacteria</taxon>
        <taxon>Pseudomonadati</taxon>
        <taxon>Pseudomonadota</taxon>
        <taxon>Alphaproteobacteria</taxon>
        <taxon>Hyphomicrobiales</taxon>
        <taxon>Devosiaceae</taxon>
        <taxon>Paradevosia</taxon>
    </lineage>
</organism>
<gene>
    <name evidence="2" type="ORF">ML536_04470</name>
</gene>
<evidence type="ECO:0000259" key="1">
    <source>
        <dbReference type="Pfam" id="PF12697"/>
    </source>
</evidence>
<accession>A0AA41UC98</accession>
<comment type="caution">
    <text evidence="2">The sequence shown here is derived from an EMBL/GenBank/DDBJ whole genome shotgun (WGS) entry which is preliminary data.</text>
</comment>
<dbReference type="InterPro" id="IPR000073">
    <property type="entry name" value="AB_hydrolase_1"/>
</dbReference>
<dbReference type="InterPro" id="IPR050228">
    <property type="entry name" value="Carboxylesterase_BioH"/>
</dbReference>
<keyword evidence="3" id="KW-1185">Reference proteome</keyword>
<dbReference type="EMBL" id="JALAZD010000001">
    <property type="protein sequence ID" value="MCI0126074.1"/>
    <property type="molecule type" value="Genomic_DNA"/>
</dbReference>
<reference evidence="2" key="1">
    <citation type="submission" date="2022-03" db="EMBL/GenBank/DDBJ databases">
        <title>The complete genome sequence of a Methyloterrigena soli.</title>
        <authorList>
            <person name="Zi Z."/>
        </authorList>
    </citation>
    <scope>NUCLEOTIDE SEQUENCE</scope>
    <source>
        <strain evidence="2">M48</strain>
    </source>
</reference>
<evidence type="ECO:0000313" key="3">
    <source>
        <dbReference type="Proteomes" id="UP001156140"/>
    </source>
</evidence>
<dbReference type="PANTHER" id="PTHR43194:SF5">
    <property type="entry name" value="PIMELOYL-[ACYL-CARRIER PROTEIN] METHYL ESTER ESTERASE"/>
    <property type="match status" value="1"/>
</dbReference>
<evidence type="ECO:0000313" key="2">
    <source>
        <dbReference type="EMBL" id="MCI0126074.1"/>
    </source>
</evidence>
<name>A0AA41UC98_9HYPH</name>
<dbReference type="AlphaFoldDB" id="A0AA41UC98"/>
<keyword evidence="2" id="KW-0378">Hydrolase</keyword>
<proteinExistence type="predicted"/>
<dbReference type="GO" id="GO:0016787">
    <property type="term" value="F:hydrolase activity"/>
    <property type="evidence" value="ECO:0007669"/>
    <property type="project" value="UniProtKB-KW"/>
</dbReference>
<dbReference type="PANTHER" id="PTHR43194">
    <property type="entry name" value="HYDROLASE ALPHA/BETA FOLD FAMILY"/>
    <property type="match status" value="1"/>
</dbReference>
<dbReference type="Proteomes" id="UP001156140">
    <property type="component" value="Unassembled WGS sequence"/>
</dbReference>
<dbReference type="Pfam" id="PF12697">
    <property type="entry name" value="Abhydrolase_6"/>
    <property type="match status" value="1"/>
</dbReference>
<dbReference type="InterPro" id="IPR029058">
    <property type="entry name" value="AB_hydrolase_fold"/>
</dbReference>
<sequence length="198" mass="20933">MAKTFFLPGAGGSADFWRPVATHLGLDGRLLAWPGLGNEPHRPDVNSVDDLVNMVLEGLDEPANIIAQSMGGHVAVKVALAAPEKVRRLVLTVTSGGVPVADLGGSDWRADYYAAYPAAARWIGEAREDLSARLGEIACPTLLLWGDSDPISPVAVGRRLEALLPDARLQVIEGGDHDLAITHAQDVAKLIARHLGDG</sequence>